<evidence type="ECO:0000313" key="2">
    <source>
        <dbReference type="Proteomes" id="UP000061974"/>
    </source>
</evidence>
<gene>
    <name evidence="1" type="ORF">AFK65_09430</name>
</gene>
<organism evidence="1 2">
    <name type="scientific">Cronobacter universalis NCTC 9529</name>
    <dbReference type="NCBI Taxonomy" id="1074000"/>
    <lineage>
        <taxon>Bacteria</taxon>
        <taxon>Pseudomonadati</taxon>
        <taxon>Pseudomonadota</taxon>
        <taxon>Gammaproteobacteria</taxon>
        <taxon>Enterobacterales</taxon>
        <taxon>Enterobacteriaceae</taxon>
        <taxon>Cronobacter</taxon>
    </lineage>
</organism>
<dbReference type="EMBL" id="CP012257">
    <property type="protein sequence ID" value="ALB54872.1"/>
    <property type="molecule type" value="Genomic_DNA"/>
</dbReference>
<proteinExistence type="predicted"/>
<accession>A0AAC8VPZ2</accession>
<dbReference type="KEGG" id="cui:AFK65_09430"/>
<dbReference type="RefSeq" id="WP_032804379.1">
    <property type="nucleotide sequence ID" value="NZ_AJKW01000009.1"/>
</dbReference>
<name>A0AAC8VPZ2_9ENTR</name>
<reference evidence="2" key="2">
    <citation type="submission" date="2015-09" db="EMBL/GenBank/DDBJ databases">
        <title>Cronobacter genome sequencing and assembly.</title>
        <authorList>
            <person name="Descombes P."/>
            <person name="Baert L."/>
            <person name="Ngom-Bru C."/>
            <person name="Barretto C."/>
        </authorList>
    </citation>
    <scope>NUCLEOTIDE SEQUENCE [LARGE SCALE GENOMIC DNA]</scope>
    <source>
        <strain evidence="2">NCTC 9529</strain>
    </source>
</reference>
<dbReference type="InterPro" id="IPR007986">
    <property type="entry name" value="NINE"/>
</dbReference>
<dbReference type="AlphaFoldDB" id="A0AAC8VPZ2"/>
<dbReference type="Pfam" id="PF05322">
    <property type="entry name" value="NinE"/>
    <property type="match status" value="1"/>
</dbReference>
<protein>
    <submittedName>
        <fullName evidence="1">Protein ninE</fullName>
    </submittedName>
</protein>
<evidence type="ECO:0000313" key="1">
    <source>
        <dbReference type="EMBL" id="ALB54872.1"/>
    </source>
</evidence>
<dbReference type="Proteomes" id="UP000061974">
    <property type="component" value="Chromosome"/>
</dbReference>
<reference evidence="2" key="1">
    <citation type="submission" date="2015-07" db="EMBL/GenBank/DDBJ databases">
        <authorList>
            <person name="Moine D."/>
            <person name="Kassam M."/>
        </authorList>
    </citation>
    <scope>NUCLEOTIDE SEQUENCE [LARGE SCALE GENOMIC DNA]</scope>
    <source>
        <strain evidence="2">NCTC 9529</strain>
    </source>
</reference>
<reference evidence="1 2" key="3">
    <citation type="journal article" date="2016" name="Genome Announc.">
        <title>Fully Closed Genome Sequences of Five Type Strains of the Genus Cronobacter and One Cronobacter sakazakii Strain.</title>
        <authorList>
            <person name="Moine D."/>
            <person name="Kassam M."/>
            <person name="Baert L."/>
            <person name="Tang Y."/>
            <person name="Barretto C."/>
            <person name="Ngom Bru C."/>
            <person name="Klijn A."/>
            <person name="Descombes P."/>
        </authorList>
    </citation>
    <scope>NUCLEOTIDE SEQUENCE [LARGE SCALE GENOMIC DNA]</scope>
    <source>
        <strain evidence="1 2">NCTC 9529</strain>
    </source>
</reference>
<sequence length="60" mass="7277">MARQRRSITDIVCENCIYRVTHRKKRKPEVSPSEIPSFHYTAHLTDIRWLRSRARRKNVI</sequence>